<dbReference type="RefSeq" id="WP_003640584.1">
    <property type="nucleotide sequence ID" value="NZ_AP028153.1"/>
</dbReference>
<evidence type="ECO:0000313" key="3">
    <source>
        <dbReference type="EMBL" id="KZV03003.1"/>
    </source>
</evidence>
<proteinExistence type="predicted"/>
<accession>A0A162EL54</accession>
<evidence type="ECO:0000313" key="4">
    <source>
        <dbReference type="Proteomes" id="UP000076872"/>
    </source>
</evidence>
<evidence type="ECO:0000313" key="6">
    <source>
        <dbReference type="Proteomes" id="UP000076989"/>
    </source>
</evidence>
<sequence length="44" mass="4739">MSQTLFFIHISVIGRTWLVPQSSKLISGTVLAIGHEQNGASLTV</sequence>
<dbReference type="AlphaFoldDB" id="A0A162EL54"/>
<dbReference type="Proteomes" id="UP000076882">
    <property type="component" value="Unassembled WGS sequence"/>
</dbReference>
<name>A0A162EL54_LACPN</name>
<dbReference type="PATRIC" id="fig|1590.142.peg.1728"/>
<dbReference type="Proteomes" id="UP000076989">
    <property type="component" value="Unassembled WGS sequence"/>
</dbReference>
<comment type="caution">
    <text evidence="2">The sequence shown here is derived from an EMBL/GenBank/DDBJ whole genome shotgun (WGS) entry which is preliminary data.</text>
</comment>
<protein>
    <submittedName>
        <fullName evidence="2">Uncharacterized protein</fullName>
    </submittedName>
</protein>
<dbReference type="EMBL" id="LUWI01000038">
    <property type="protein sequence ID" value="KZU01467.1"/>
    <property type="molecule type" value="Genomic_DNA"/>
</dbReference>
<dbReference type="EMBL" id="LUXM01000040">
    <property type="protein sequence ID" value="KZU91968.1"/>
    <property type="molecule type" value="Genomic_DNA"/>
</dbReference>
<evidence type="ECO:0000313" key="5">
    <source>
        <dbReference type="Proteomes" id="UP000076882"/>
    </source>
</evidence>
<reference evidence="4 5" key="1">
    <citation type="submission" date="2016-03" db="EMBL/GenBank/DDBJ databases">
        <title>Comparative genomics of 54 Lactobacillus plantarum strains reveals genomic uncoupling from niche constraints.</title>
        <authorList>
            <person name="Martino M.E."/>
        </authorList>
    </citation>
    <scope>NUCLEOTIDE SEQUENCE [LARGE SCALE GENOMIC DNA]</scope>
    <source>
        <strain evidence="2 5">19.1</strain>
        <strain evidence="3 4">NAB2</strain>
        <strain evidence="1 6">Nizo2260</strain>
    </source>
</reference>
<evidence type="ECO:0000313" key="1">
    <source>
        <dbReference type="EMBL" id="KZU01467.1"/>
    </source>
</evidence>
<dbReference type="Proteomes" id="UP000076872">
    <property type="component" value="Unassembled WGS sequence"/>
</dbReference>
<gene>
    <name evidence="2" type="ORF">Lp19_3254</name>
    <name evidence="3" type="ORF">NAB2_1505</name>
    <name evidence="1" type="ORF">Nizo2260_2895</name>
</gene>
<dbReference type="EMBL" id="LUXO01000027">
    <property type="protein sequence ID" value="KZV03003.1"/>
    <property type="molecule type" value="Genomic_DNA"/>
</dbReference>
<organism evidence="2 5">
    <name type="scientific">Lactiplantibacillus plantarum</name>
    <name type="common">Lactobacillus plantarum</name>
    <dbReference type="NCBI Taxonomy" id="1590"/>
    <lineage>
        <taxon>Bacteria</taxon>
        <taxon>Bacillati</taxon>
        <taxon>Bacillota</taxon>
        <taxon>Bacilli</taxon>
        <taxon>Lactobacillales</taxon>
        <taxon>Lactobacillaceae</taxon>
        <taxon>Lactiplantibacillus</taxon>
    </lineage>
</organism>
<evidence type="ECO:0000313" key="2">
    <source>
        <dbReference type="EMBL" id="KZU91968.1"/>
    </source>
</evidence>
<dbReference type="GeneID" id="77218473"/>